<dbReference type="AlphaFoldDB" id="A0A6A6SQX6"/>
<organism evidence="1 2">
    <name type="scientific">Lophiostoma macrostomum CBS 122681</name>
    <dbReference type="NCBI Taxonomy" id="1314788"/>
    <lineage>
        <taxon>Eukaryota</taxon>
        <taxon>Fungi</taxon>
        <taxon>Dikarya</taxon>
        <taxon>Ascomycota</taxon>
        <taxon>Pezizomycotina</taxon>
        <taxon>Dothideomycetes</taxon>
        <taxon>Pleosporomycetidae</taxon>
        <taxon>Pleosporales</taxon>
        <taxon>Lophiostomataceae</taxon>
        <taxon>Lophiostoma</taxon>
    </lineage>
</organism>
<keyword evidence="2" id="KW-1185">Reference proteome</keyword>
<accession>A0A6A6SQX6</accession>
<dbReference type="EMBL" id="MU004494">
    <property type="protein sequence ID" value="KAF2649387.1"/>
    <property type="molecule type" value="Genomic_DNA"/>
</dbReference>
<evidence type="ECO:0000313" key="2">
    <source>
        <dbReference type="Proteomes" id="UP000799324"/>
    </source>
</evidence>
<dbReference type="InterPro" id="IPR009097">
    <property type="entry name" value="Cyclic_Pdiesterase"/>
</dbReference>
<proteinExistence type="predicted"/>
<dbReference type="Gene3D" id="3.90.1140.10">
    <property type="entry name" value="Cyclic phosphodiesterase"/>
    <property type="match status" value="1"/>
</dbReference>
<name>A0A6A6SQX6_9PLEO</name>
<dbReference type="OrthoDB" id="2967263at2759"/>
<evidence type="ECO:0000313" key="1">
    <source>
        <dbReference type="EMBL" id="KAF2649387.1"/>
    </source>
</evidence>
<gene>
    <name evidence="1" type="ORF">K491DRAFT_200908</name>
</gene>
<dbReference type="SUPFAM" id="SSF55144">
    <property type="entry name" value="LigT-like"/>
    <property type="match status" value="1"/>
</dbReference>
<reference evidence="1" key="1">
    <citation type="journal article" date="2020" name="Stud. Mycol.">
        <title>101 Dothideomycetes genomes: a test case for predicting lifestyles and emergence of pathogens.</title>
        <authorList>
            <person name="Haridas S."/>
            <person name="Albert R."/>
            <person name="Binder M."/>
            <person name="Bloem J."/>
            <person name="Labutti K."/>
            <person name="Salamov A."/>
            <person name="Andreopoulos B."/>
            <person name="Baker S."/>
            <person name="Barry K."/>
            <person name="Bills G."/>
            <person name="Bluhm B."/>
            <person name="Cannon C."/>
            <person name="Castanera R."/>
            <person name="Culley D."/>
            <person name="Daum C."/>
            <person name="Ezra D."/>
            <person name="Gonzalez J."/>
            <person name="Henrissat B."/>
            <person name="Kuo A."/>
            <person name="Liang C."/>
            <person name="Lipzen A."/>
            <person name="Lutzoni F."/>
            <person name="Magnuson J."/>
            <person name="Mondo S."/>
            <person name="Nolan M."/>
            <person name="Ohm R."/>
            <person name="Pangilinan J."/>
            <person name="Park H.-J."/>
            <person name="Ramirez L."/>
            <person name="Alfaro M."/>
            <person name="Sun H."/>
            <person name="Tritt A."/>
            <person name="Yoshinaga Y."/>
            <person name="Zwiers L.-H."/>
            <person name="Turgeon B."/>
            <person name="Goodwin S."/>
            <person name="Spatafora J."/>
            <person name="Crous P."/>
            <person name="Grigoriev I."/>
        </authorList>
    </citation>
    <scope>NUCLEOTIDE SEQUENCE</scope>
    <source>
        <strain evidence="1">CBS 122681</strain>
    </source>
</reference>
<dbReference type="Proteomes" id="UP000799324">
    <property type="component" value="Unassembled WGS sequence"/>
</dbReference>
<protein>
    <recommendedName>
        <fullName evidence="3">RNA ligase/cyclic nucleotide phosphodiesterase</fullName>
    </recommendedName>
</protein>
<sequence>MAEPLPVPVHTANAFEDLSGVSTASFSNPYDALLSACNNDSTEIQNRYLTHRTTRNAQQKKKMLDESFDGVSIDPILLRLSDPTVEPGYVDPRHCLVFWARPTTSVKALISRVQQELLTVAPNLWLMPQPNLHLTALEMTHSKSSPEIQALVSKMLPSIPSICDYTFKHHTRLIKPSIGFDASALALSFVPAASPNDNYTYHHLRRDLYDLCQSTGAQVDSRYVVPSSHLTIGRFITASDFSDDQGHFSPQKMQAFINKIEEINAWLEAEFWPQGDDGKIKEGGEWIVGEEKGLNCRMGTLWYGGGEEVYLGKGF</sequence>
<evidence type="ECO:0008006" key="3">
    <source>
        <dbReference type="Google" id="ProtNLM"/>
    </source>
</evidence>